<feature type="domain" description="AAA-type ATPase N-terminal" evidence="2">
    <location>
        <begin position="31"/>
        <end position="117"/>
    </location>
</feature>
<keyword evidence="4" id="KW-1185">Reference proteome</keyword>
<feature type="signal peptide" evidence="1">
    <location>
        <begin position="1"/>
        <end position="19"/>
    </location>
</feature>
<keyword evidence="1" id="KW-0732">Signal</keyword>
<dbReference type="Proteomes" id="UP001642360">
    <property type="component" value="Unassembled WGS sequence"/>
</dbReference>
<dbReference type="InterPro" id="IPR025753">
    <property type="entry name" value="AAA_N_dom"/>
</dbReference>
<dbReference type="Pfam" id="PF14363">
    <property type="entry name" value="AAA_assoc"/>
    <property type="match status" value="1"/>
</dbReference>
<sequence>MALPSAKTVLSVVASLTASAVLFRTIADDLIPDFIHGYFSSLLRMLSNRYFSQLTVVIEEFEGLTSNHMFEAANIYLGTKLSPSTARIKVNKPEKGEELTVTVDKNQEISDFYGGVK</sequence>
<organism evidence="3 4">
    <name type="scientific">Ilex paraguariensis</name>
    <name type="common">yerba mate</name>
    <dbReference type="NCBI Taxonomy" id="185542"/>
    <lineage>
        <taxon>Eukaryota</taxon>
        <taxon>Viridiplantae</taxon>
        <taxon>Streptophyta</taxon>
        <taxon>Embryophyta</taxon>
        <taxon>Tracheophyta</taxon>
        <taxon>Spermatophyta</taxon>
        <taxon>Magnoliopsida</taxon>
        <taxon>eudicotyledons</taxon>
        <taxon>Gunneridae</taxon>
        <taxon>Pentapetalae</taxon>
        <taxon>asterids</taxon>
        <taxon>campanulids</taxon>
        <taxon>Aquifoliales</taxon>
        <taxon>Aquifoliaceae</taxon>
        <taxon>Ilex</taxon>
    </lineage>
</organism>
<gene>
    <name evidence="3" type="ORF">ILEXP_LOCUS48409</name>
</gene>
<dbReference type="EMBL" id="CAUOFW020007279">
    <property type="protein sequence ID" value="CAK9178495.1"/>
    <property type="molecule type" value="Genomic_DNA"/>
</dbReference>
<evidence type="ECO:0000256" key="1">
    <source>
        <dbReference type="SAM" id="SignalP"/>
    </source>
</evidence>
<evidence type="ECO:0000313" key="4">
    <source>
        <dbReference type="Proteomes" id="UP001642360"/>
    </source>
</evidence>
<evidence type="ECO:0000259" key="2">
    <source>
        <dbReference type="Pfam" id="PF14363"/>
    </source>
</evidence>
<feature type="chain" id="PRO_5044881146" description="AAA-type ATPase N-terminal domain-containing protein" evidence="1">
    <location>
        <begin position="20"/>
        <end position="117"/>
    </location>
</feature>
<reference evidence="3 4" key="1">
    <citation type="submission" date="2024-02" db="EMBL/GenBank/DDBJ databases">
        <authorList>
            <person name="Vignale AGUSTIN F."/>
            <person name="Sosa J E."/>
            <person name="Modenutti C."/>
        </authorList>
    </citation>
    <scope>NUCLEOTIDE SEQUENCE [LARGE SCALE GENOMIC DNA]</scope>
</reference>
<evidence type="ECO:0000313" key="3">
    <source>
        <dbReference type="EMBL" id="CAK9178495.1"/>
    </source>
</evidence>
<protein>
    <recommendedName>
        <fullName evidence="2">AAA-type ATPase N-terminal domain-containing protein</fullName>
    </recommendedName>
</protein>
<name>A0ABC8U9Q5_9AQUA</name>
<proteinExistence type="predicted"/>
<comment type="caution">
    <text evidence="3">The sequence shown here is derived from an EMBL/GenBank/DDBJ whole genome shotgun (WGS) entry which is preliminary data.</text>
</comment>
<accession>A0ABC8U9Q5</accession>
<dbReference type="AlphaFoldDB" id="A0ABC8U9Q5"/>